<dbReference type="InterPro" id="IPR052160">
    <property type="entry name" value="Gypsy_RT_Integrase-like"/>
</dbReference>
<feature type="coiled-coil region" evidence="1">
    <location>
        <begin position="112"/>
        <end position="175"/>
    </location>
</feature>
<dbReference type="InterPro" id="IPR012337">
    <property type="entry name" value="RNaseH-like_sf"/>
</dbReference>
<dbReference type="GeneID" id="107941643"/>
<accession>A0A1U8MV64</accession>
<sequence>MEALLAKYGVHHHIAMAYHPQTNGQAEVSNREINTILEKTVHPNRKDWSLRLNDTLWAYRTAYKGLIGMTLYRLVFGKACHLPVELEHKAYLVIRQCNMELEPTGKVRKLDIQELEEIRNDAYENAHIYKDKTKLFHDNRIAQKYFSIKQSKNAKKTIEQRFERIEAQLETFGQQLTELIAIIYDRQKQHGEFF</sequence>
<protein>
    <recommendedName>
        <fullName evidence="4">KRAB-A domain-containing protein 2-like</fullName>
    </recommendedName>
</protein>
<evidence type="ECO:0000256" key="1">
    <source>
        <dbReference type="SAM" id="Coils"/>
    </source>
</evidence>
<reference evidence="2" key="1">
    <citation type="journal article" date="2020" name="Nat. Genet.">
        <title>Genomic diversifications of five Gossypium allopolyploid species and their impact on cotton improvement.</title>
        <authorList>
            <person name="Chen Z.J."/>
            <person name="Sreedasyam A."/>
            <person name="Ando A."/>
            <person name="Song Q."/>
            <person name="De Santiago L.M."/>
            <person name="Hulse-Kemp A.M."/>
            <person name="Ding M."/>
            <person name="Ye W."/>
            <person name="Kirkbride R.C."/>
            <person name="Jenkins J."/>
            <person name="Plott C."/>
            <person name="Lovell J."/>
            <person name="Lin Y.M."/>
            <person name="Vaughn R."/>
            <person name="Liu B."/>
            <person name="Simpson S."/>
            <person name="Scheffler B.E."/>
            <person name="Wen L."/>
            <person name="Saski C.A."/>
            <person name="Grover C.E."/>
            <person name="Hu G."/>
            <person name="Conover J.L."/>
            <person name="Carlson J.W."/>
            <person name="Shu S."/>
            <person name="Boston L.B."/>
            <person name="Williams M."/>
            <person name="Peterson D.G."/>
            <person name="McGee K."/>
            <person name="Jones D.C."/>
            <person name="Wendel J.F."/>
            <person name="Stelly D.M."/>
            <person name="Grimwood J."/>
            <person name="Schmutz J."/>
        </authorList>
    </citation>
    <scope>NUCLEOTIDE SEQUENCE [LARGE SCALE GENOMIC DNA]</scope>
    <source>
        <strain evidence="2">cv. TM-1</strain>
    </source>
</reference>
<dbReference type="PaxDb" id="3635-A0A1U8MV64"/>
<evidence type="ECO:0000313" key="2">
    <source>
        <dbReference type="Proteomes" id="UP000818029"/>
    </source>
</evidence>
<dbReference type="PANTHER" id="PTHR47266">
    <property type="entry name" value="ENDONUCLEASE-RELATED"/>
    <property type="match status" value="1"/>
</dbReference>
<dbReference type="STRING" id="3635.A0A1U8MV64"/>
<reference evidence="3" key="2">
    <citation type="submission" date="2025-08" db="UniProtKB">
        <authorList>
            <consortium name="RefSeq"/>
        </authorList>
    </citation>
    <scope>IDENTIFICATION</scope>
</reference>
<dbReference type="InterPro" id="IPR036397">
    <property type="entry name" value="RNaseH_sf"/>
</dbReference>
<dbReference type="SUPFAM" id="SSF53098">
    <property type="entry name" value="Ribonuclease H-like"/>
    <property type="match status" value="1"/>
</dbReference>
<organism evidence="2 3">
    <name type="scientific">Gossypium hirsutum</name>
    <name type="common">Upland cotton</name>
    <name type="synonym">Gossypium mexicanum</name>
    <dbReference type="NCBI Taxonomy" id="3635"/>
    <lineage>
        <taxon>Eukaryota</taxon>
        <taxon>Viridiplantae</taxon>
        <taxon>Streptophyta</taxon>
        <taxon>Embryophyta</taxon>
        <taxon>Tracheophyta</taxon>
        <taxon>Spermatophyta</taxon>
        <taxon>Magnoliopsida</taxon>
        <taxon>eudicotyledons</taxon>
        <taxon>Gunneridae</taxon>
        <taxon>Pentapetalae</taxon>
        <taxon>rosids</taxon>
        <taxon>malvids</taxon>
        <taxon>Malvales</taxon>
        <taxon>Malvaceae</taxon>
        <taxon>Malvoideae</taxon>
        <taxon>Gossypium</taxon>
    </lineage>
</organism>
<dbReference type="Gene3D" id="3.30.420.10">
    <property type="entry name" value="Ribonuclease H-like superfamily/Ribonuclease H"/>
    <property type="match status" value="1"/>
</dbReference>
<dbReference type="OrthoDB" id="1000664at2759"/>
<evidence type="ECO:0008006" key="4">
    <source>
        <dbReference type="Google" id="ProtNLM"/>
    </source>
</evidence>
<evidence type="ECO:0000313" key="3">
    <source>
        <dbReference type="RefSeq" id="XP_016730710.1"/>
    </source>
</evidence>
<name>A0A1U8MV64_GOSHI</name>
<keyword evidence="1" id="KW-0175">Coiled coil</keyword>
<dbReference type="GO" id="GO:0003676">
    <property type="term" value="F:nucleic acid binding"/>
    <property type="evidence" value="ECO:0007669"/>
    <property type="project" value="InterPro"/>
</dbReference>
<dbReference type="Proteomes" id="UP000818029">
    <property type="component" value="Chromosome D12"/>
</dbReference>
<gene>
    <name evidence="3" type="primary">LOC107941643</name>
</gene>
<dbReference type="AlphaFoldDB" id="A0A1U8MV64"/>
<keyword evidence="2" id="KW-1185">Reference proteome</keyword>
<proteinExistence type="predicted"/>
<dbReference type="KEGG" id="ghi:107941643"/>
<dbReference type="RefSeq" id="XP_016730710.1">
    <property type="nucleotide sequence ID" value="XM_016875221.1"/>
</dbReference>